<dbReference type="PANTHER" id="PTHR45856">
    <property type="entry name" value="ALPHA/BETA-HYDROLASES SUPERFAMILY PROTEIN"/>
    <property type="match status" value="1"/>
</dbReference>
<comment type="caution">
    <text evidence="2">The sequence shown here is derived from an EMBL/GenBank/DDBJ whole genome shotgun (WGS) entry which is preliminary data.</text>
</comment>
<dbReference type="PANTHER" id="PTHR45856:SF24">
    <property type="entry name" value="FUNGAL LIPASE-LIKE DOMAIN-CONTAINING PROTEIN"/>
    <property type="match status" value="1"/>
</dbReference>
<keyword evidence="3" id="KW-1185">Reference proteome</keyword>
<evidence type="ECO:0000259" key="1">
    <source>
        <dbReference type="Pfam" id="PF01764"/>
    </source>
</evidence>
<organism evidence="2 3">
    <name type="scientific">Cohnella lubricantis</name>
    <dbReference type="NCBI Taxonomy" id="2163172"/>
    <lineage>
        <taxon>Bacteria</taxon>
        <taxon>Bacillati</taxon>
        <taxon>Bacillota</taxon>
        <taxon>Bacilli</taxon>
        <taxon>Bacillales</taxon>
        <taxon>Paenibacillaceae</taxon>
        <taxon>Cohnella</taxon>
    </lineage>
</organism>
<dbReference type="SUPFAM" id="SSF53474">
    <property type="entry name" value="alpha/beta-Hydrolases"/>
    <property type="match status" value="1"/>
</dbReference>
<dbReference type="InterPro" id="IPR051218">
    <property type="entry name" value="Sec_MonoDiacylglyc_Lipase"/>
</dbReference>
<dbReference type="AlphaFoldDB" id="A0A841TBG7"/>
<dbReference type="CDD" id="cd00519">
    <property type="entry name" value="Lipase_3"/>
    <property type="match status" value="1"/>
</dbReference>
<dbReference type="Gene3D" id="3.40.50.1820">
    <property type="entry name" value="alpha/beta hydrolase"/>
    <property type="match status" value="1"/>
</dbReference>
<dbReference type="InterPro" id="IPR002921">
    <property type="entry name" value="Fungal_lipase-type"/>
</dbReference>
<name>A0A841TBG7_9BACL</name>
<dbReference type="RefSeq" id="WP_185178727.1">
    <property type="nucleotide sequence ID" value="NZ_CBCSEP010000005.1"/>
</dbReference>
<evidence type="ECO:0000313" key="3">
    <source>
        <dbReference type="Proteomes" id="UP000574133"/>
    </source>
</evidence>
<sequence length="261" mass="28781">MSRRSFDARKAIWLAAACVQTYKQYEHPDDEFVVPAGYTVDSGFIAHSLNRVWEPFGFILESSEEIVVAFRGTSSASDWLSDALASQIEYPYAKNAGKAHRGFTEIYQTARDQILTSLRGMSSGKALYVTGHSLGGALAVLCALDVAGNTGFRSPILYTYGAPRVGSPAFVTAFSRRQIAVQRVSNLYDAVTYLPPPTVRIPRTDLVFEYRHIKPFVALEFRGGNVSSNHVIGSYFAELSKRDPAYAKKLCEENPGFCPAQ</sequence>
<dbReference type="Proteomes" id="UP000574133">
    <property type="component" value="Unassembled WGS sequence"/>
</dbReference>
<accession>A0A841TBG7</accession>
<dbReference type="EMBL" id="JACJVN010000033">
    <property type="protein sequence ID" value="MBB6677446.1"/>
    <property type="molecule type" value="Genomic_DNA"/>
</dbReference>
<gene>
    <name evidence="2" type="ORF">H4Q31_08930</name>
</gene>
<dbReference type="InterPro" id="IPR029058">
    <property type="entry name" value="AB_hydrolase_fold"/>
</dbReference>
<feature type="domain" description="Fungal lipase-type" evidence="1">
    <location>
        <begin position="67"/>
        <end position="197"/>
    </location>
</feature>
<proteinExistence type="predicted"/>
<dbReference type="Pfam" id="PF01764">
    <property type="entry name" value="Lipase_3"/>
    <property type="match status" value="1"/>
</dbReference>
<dbReference type="GO" id="GO:0006629">
    <property type="term" value="P:lipid metabolic process"/>
    <property type="evidence" value="ECO:0007669"/>
    <property type="project" value="InterPro"/>
</dbReference>
<reference evidence="2 3" key="1">
    <citation type="submission" date="2020-08" db="EMBL/GenBank/DDBJ databases">
        <title>Cohnella phylogeny.</title>
        <authorList>
            <person name="Dunlap C."/>
        </authorList>
    </citation>
    <scope>NUCLEOTIDE SEQUENCE [LARGE SCALE GENOMIC DNA]</scope>
    <source>
        <strain evidence="2 3">DSM 103658</strain>
    </source>
</reference>
<evidence type="ECO:0000313" key="2">
    <source>
        <dbReference type="EMBL" id="MBB6677446.1"/>
    </source>
</evidence>
<protein>
    <submittedName>
        <fullName evidence="2">Lipase family protein</fullName>
    </submittedName>
</protein>